<dbReference type="Proteomes" id="UP000048984">
    <property type="component" value="Unassembled WGS sequence"/>
</dbReference>
<evidence type="ECO:0008006" key="3">
    <source>
        <dbReference type="Google" id="ProtNLM"/>
    </source>
</evidence>
<accession>A0A0P6VSQ0</accession>
<reference evidence="1 2" key="1">
    <citation type="submission" date="2015-09" db="EMBL/GenBank/DDBJ databases">
        <authorList>
            <person name="Jackson K.R."/>
            <person name="Lunt B.L."/>
            <person name="Fisher J.N.B."/>
            <person name="Gardner A.V."/>
            <person name="Bailey M.E."/>
            <person name="Deus L.M."/>
            <person name="Earl A.S."/>
            <person name="Gibby P.D."/>
            <person name="Hartmann K.A."/>
            <person name="Liu J.E."/>
            <person name="Manci A.M."/>
            <person name="Nielsen D.A."/>
            <person name="Solomon M.B."/>
            <person name="Breakwell D.P."/>
            <person name="Burnett S.H."/>
            <person name="Grose J.H."/>
        </authorList>
    </citation>
    <scope>NUCLEOTIDE SEQUENCE [LARGE SCALE GENOMIC DNA]</scope>
    <source>
        <strain evidence="1 2">16</strain>
    </source>
</reference>
<organism evidence="1 2">
    <name type="scientific">Prosthecodimorpha hirschii</name>
    <dbReference type="NCBI Taxonomy" id="665126"/>
    <lineage>
        <taxon>Bacteria</taxon>
        <taxon>Pseudomonadati</taxon>
        <taxon>Pseudomonadota</taxon>
        <taxon>Alphaproteobacteria</taxon>
        <taxon>Hyphomicrobiales</taxon>
        <taxon>Ancalomicrobiaceae</taxon>
        <taxon>Prosthecodimorpha</taxon>
    </lineage>
</organism>
<comment type="caution">
    <text evidence="1">The sequence shown here is derived from an EMBL/GenBank/DDBJ whole genome shotgun (WGS) entry which is preliminary data.</text>
</comment>
<dbReference type="RefSeq" id="WP_054359896.1">
    <property type="nucleotide sequence ID" value="NZ_LJYW01000001.1"/>
</dbReference>
<name>A0A0P6VSQ0_9HYPH</name>
<reference evidence="1 2" key="2">
    <citation type="submission" date="2015-10" db="EMBL/GenBank/DDBJ databases">
        <title>Draft Genome Sequence of Prosthecomicrobium hirschii ATCC 27832.</title>
        <authorList>
            <person name="Daniel J."/>
            <person name="Givan S.A."/>
            <person name="Brun Y.V."/>
            <person name="Brown P.J."/>
        </authorList>
    </citation>
    <scope>NUCLEOTIDE SEQUENCE [LARGE SCALE GENOMIC DNA]</scope>
    <source>
        <strain evidence="1 2">16</strain>
    </source>
</reference>
<evidence type="ECO:0000313" key="2">
    <source>
        <dbReference type="Proteomes" id="UP000048984"/>
    </source>
</evidence>
<dbReference type="AlphaFoldDB" id="A0A0P6VSQ0"/>
<proteinExistence type="predicted"/>
<dbReference type="STRING" id="665126.ABB55_17185"/>
<evidence type="ECO:0000313" key="1">
    <source>
        <dbReference type="EMBL" id="KPL53732.1"/>
    </source>
</evidence>
<dbReference type="EMBL" id="LJYW01000001">
    <property type="protein sequence ID" value="KPL53732.1"/>
    <property type="molecule type" value="Genomic_DNA"/>
</dbReference>
<keyword evidence="2" id="KW-1185">Reference proteome</keyword>
<gene>
    <name evidence="1" type="ORF">ABB55_17185</name>
</gene>
<protein>
    <recommendedName>
        <fullName evidence="3">DUF3052 domain-containing protein</fullName>
    </recommendedName>
</protein>
<sequence length="150" mass="15602">MTGAGYSGTPLPRKLGLADGQQVAFVGLPPELEALAAAASFAGMIRTEAWVGFGPPARLDLILGFTARRADLAAGLAGMIAAIRPAGMIWVAWPKKAAKVATDVTEDVVRDVALPLGLVDVKVCAVDAIWSGLKLVIRKDLRRTLGAQDG</sequence>